<sequence length="146" mass="15254">TTCSINYPAPPLTSAPADELSRRAPRCTGGCILPQESRNAAGRLAQKLPASEHGPRPAPPAPSPDVLPEILRHTMPLRPTLPPPNSTLYGPTRWALPSGGAEAAGVSPDVLNPLRSYVALPQATFGLGPKRCASGAFGIDLMFSLK</sequence>
<reference evidence="2" key="5">
    <citation type="journal article" date="2021" name="G3 (Bethesda)">
        <title>Aegilops tauschii genome assembly Aet v5.0 features greater sequence contiguity and improved annotation.</title>
        <authorList>
            <person name="Wang L."/>
            <person name="Zhu T."/>
            <person name="Rodriguez J.C."/>
            <person name="Deal K.R."/>
            <person name="Dubcovsky J."/>
            <person name="McGuire P.E."/>
            <person name="Lux T."/>
            <person name="Spannagl M."/>
            <person name="Mayer K.F.X."/>
            <person name="Baldrich P."/>
            <person name="Meyers B.C."/>
            <person name="Huo N."/>
            <person name="Gu Y.Q."/>
            <person name="Zhou H."/>
            <person name="Devos K.M."/>
            <person name="Bennetzen J.L."/>
            <person name="Unver T."/>
            <person name="Budak H."/>
            <person name="Gulick P.J."/>
            <person name="Galiba G."/>
            <person name="Kalapos B."/>
            <person name="Nelson D.R."/>
            <person name="Li P."/>
            <person name="You F.M."/>
            <person name="Luo M.C."/>
            <person name="Dvorak J."/>
        </authorList>
    </citation>
    <scope>NUCLEOTIDE SEQUENCE [LARGE SCALE GENOMIC DNA]</scope>
    <source>
        <strain evidence="2">cv. AL8/78</strain>
    </source>
</reference>
<accession>A0A453R8H2</accession>
<protein>
    <submittedName>
        <fullName evidence="2">Uncharacterized protein</fullName>
    </submittedName>
</protein>
<evidence type="ECO:0000256" key="1">
    <source>
        <dbReference type="SAM" id="MobiDB-lite"/>
    </source>
</evidence>
<dbReference type="Proteomes" id="UP000015105">
    <property type="component" value="Chromosome 7D"/>
</dbReference>
<proteinExistence type="predicted"/>
<reference evidence="2" key="4">
    <citation type="submission" date="2019-03" db="UniProtKB">
        <authorList>
            <consortium name="EnsemblPlants"/>
        </authorList>
    </citation>
    <scope>IDENTIFICATION</scope>
</reference>
<organism evidence="2 3">
    <name type="scientific">Aegilops tauschii subsp. strangulata</name>
    <name type="common">Goatgrass</name>
    <dbReference type="NCBI Taxonomy" id="200361"/>
    <lineage>
        <taxon>Eukaryota</taxon>
        <taxon>Viridiplantae</taxon>
        <taxon>Streptophyta</taxon>
        <taxon>Embryophyta</taxon>
        <taxon>Tracheophyta</taxon>
        <taxon>Spermatophyta</taxon>
        <taxon>Magnoliopsida</taxon>
        <taxon>Liliopsida</taxon>
        <taxon>Poales</taxon>
        <taxon>Poaceae</taxon>
        <taxon>BOP clade</taxon>
        <taxon>Pooideae</taxon>
        <taxon>Triticodae</taxon>
        <taxon>Triticeae</taxon>
        <taxon>Triticinae</taxon>
        <taxon>Aegilops</taxon>
    </lineage>
</organism>
<name>A0A453R8H2_AEGTS</name>
<dbReference type="EnsemblPlants" id="AET7Gv20499000.1">
    <property type="protein sequence ID" value="AET7Gv20499000.1"/>
    <property type="gene ID" value="AET7Gv20499000"/>
</dbReference>
<feature type="compositionally biased region" description="Pro residues" evidence="1">
    <location>
        <begin position="56"/>
        <end position="65"/>
    </location>
</feature>
<feature type="region of interest" description="Disordered" evidence="1">
    <location>
        <begin position="1"/>
        <end position="68"/>
    </location>
</feature>
<evidence type="ECO:0000313" key="2">
    <source>
        <dbReference type="EnsemblPlants" id="AET7Gv20499000.1"/>
    </source>
</evidence>
<dbReference type="AlphaFoldDB" id="A0A453R8H2"/>
<keyword evidence="3" id="KW-1185">Reference proteome</keyword>
<dbReference type="PANTHER" id="PTHR36704:SF2">
    <property type="match status" value="1"/>
</dbReference>
<evidence type="ECO:0000313" key="3">
    <source>
        <dbReference type="Proteomes" id="UP000015105"/>
    </source>
</evidence>
<reference evidence="3" key="2">
    <citation type="journal article" date="2017" name="Nat. Plants">
        <title>The Aegilops tauschii genome reveals multiple impacts of transposons.</title>
        <authorList>
            <person name="Zhao G."/>
            <person name="Zou C."/>
            <person name="Li K."/>
            <person name="Wang K."/>
            <person name="Li T."/>
            <person name="Gao L."/>
            <person name="Zhang X."/>
            <person name="Wang H."/>
            <person name="Yang Z."/>
            <person name="Liu X."/>
            <person name="Jiang W."/>
            <person name="Mao L."/>
            <person name="Kong X."/>
            <person name="Jiao Y."/>
            <person name="Jia J."/>
        </authorList>
    </citation>
    <scope>NUCLEOTIDE SEQUENCE [LARGE SCALE GENOMIC DNA]</scope>
    <source>
        <strain evidence="3">cv. AL8/78</strain>
    </source>
</reference>
<reference evidence="2" key="3">
    <citation type="journal article" date="2017" name="Nature">
        <title>Genome sequence of the progenitor of the wheat D genome Aegilops tauschii.</title>
        <authorList>
            <person name="Luo M.C."/>
            <person name="Gu Y.Q."/>
            <person name="Puiu D."/>
            <person name="Wang H."/>
            <person name="Twardziok S.O."/>
            <person name="Deal K.R."/>
            <person name="Huo N."/>
            <person name="Zhu T."/>
            <person name="Wang L."/>
            <person name="Wang Y."/>
            <person name="McGuire P.E."/>
            <person name="Liu S."/>
            <person name="Long H."/>
            <person name="Ramasamy R.K."/>
            <person name="Rodriguez J.C."/>
            <person name="Van S.L."/>
            <person name="Yuan L."/>
            <person name="Wang Z."/>
            <person name="Xia Z."/>
            <person name="Xiao L."/>
            <person name="Anderson O.D."/>
            <person name="Ouyang S."/>
            <person name="Liang Y."/>
            <person name="Zimin A.V."/>
            <person name="Pertea G."/>
            <person name="Qi P."/>
            <person name="Bennetzen J.L."/>
            <person name="Dai X."/>
            <person name="Dawson M.W."/>
            <person name="Muller H.G."/>
            <person name="Kugler K."/>
            <person name="Rivarola-Duarte L."/>
            <person name="Spannagl M."/>
            <person name="Mayer K.F.X."/>
            <person name="Lu F.H."/>
            <person name="Bevan M.W."/>
            <person name="Leroy P."/>
            <person name="Li P."/>
            <person name="You F.M."/>
            <person name="Sun Q."/>
            <person name="Liu Z."/>
            <person name="Lyons E."/>
            <person name="Wicker T."/>
            <person name="Salzberg S.L."/>
            <person name="Devos K.M."/>
            <person name="Dvorak J."/>
        </authorList>
    </citation>
    <scope>NUCLEOTIDE SEQUENCE [LARGE SCALE GENOMIC DNA]</scope>
    <source>
        <strain evidence="2">cv. AL8/78</strain>
    </source>
</reference>
<dbReference type="Gramene" id="AET7Gv20499000.1">
    <property type="protein sequence ID" value="AET7Gv20499000.1"/>
    <property type="gene ID" value="AET7Gv20499000"/>
</dbReference>
<dbReference type="PANTHER" id="PTHR36704">
    <property type="entry name" value="PROTEIN, PUTATIVE-RELATED"/>
    <property type="match status" value="1"/>
</dbReference>
<reference evidence="3" key="1">
    <citation type="journal article" date="2014" name="Science">
        <title>Ancient hybridizations among the ancestral genomes of bread wheat.</title>
        <authorList>
            <consortium name="International Wheat Genome Sequencing Consortium,"/>
            <person name="Marcussen T."/>
            <person name="Sandve S.R."/>
            <person name="Heier L."/>
            <person name="Spannagl M."/>
            <person name="Pfeifer M."/>
            <person name="Jakobsen K.S."/>
            <person name="Wulff B.B."/>
            <person name="Steuernagel B."/>
            <person name="Mayer K.F."/>
            <person name="Olsen O.A."/>
        </authorList>
    </citation>
    <scope>NUCLEOTIDE SEQUENCE [LARGE SCALE GENOMIC DNA]</scope>
    <source>
        <strain evidence="3">cv. AL8/78</strain>
    </source>
</reference>